<dbReference type="GO" id="GO:0019284">
    <property type="term" value="P:L-methionine salvage from S-adenosylmethionine"/>
    <property type="evidence" value="ECO:0007669"/>
    <property type="project" value="TreeGrafter"/>
</dbReference>
<feature type="domain" description="Nucleoside phosphorylase" evidence="1">
    <location>
        <begin position="23"/>
        <end position="164"/>
    </location>
</feature>
<dbReference type="InterPro" id="IPR035994">
    <property type="entry name" value="Nucleoside_phosphorylase_sf"/>
</dbReference>
<dbReference type="PANTHER" id="PTHR46832:SF1">
    <property type="entry name" value="5'-METHYLTHIOADENOSINE_S-ADENOSYLHOMOCYSTEINE NUCLEOSIDASE"/>
    <property type="match status" value="1"/>
</dbReference>
<gene>
    <name evidence="2" type="ORF">IFJ97_01635</name>
</gene>
<comment type="caution">
    <text evidence="2">The sequence shown here is derived from an EMBL/GenBank/DDBJ whole genome shotgun (WGS) entry which is preliminary data.</text>
</comment>
<protein>
    <recommendedName>
        <fullName evidence="1">Nucleoside phosphorylase domain-containing protein</fullName>
    </recommendedName>
</protein>
<dbReference type="GO" id="GO:0008782">
    <property type="term" value="F:adenosylhomocysteine nucleosidase activity"/>
    <property type="evidence" value="ECO:0007669"/>
    <property type="project" value="TreeGrafter"/>
</dbReference>
<proteinExistence type="predicted"/>
<evidence type="ECO:0000313" key="3">
    <source>
        <dbReference type="Proteomes" id="UP000598633"/>
    </source>
</evidence>
<dbReference type="Proteomes" id="UP000598633">
    <property type="component" value="Unassembled WGS sequence"/>
</dbReference>
<dbReference type="Pfam" id="PF01048">
    <property type="entry name" value="PNP_UDP_1"/>
    <property type="match status" value="1"/>
</dbReference>
<dbReference type="InterPro" id="IPR000845">
    <property type="entry name" value="Nucleoside_phosphorylase_d"/>
</dbReference>
<evidence type="ECO:0000313" key="2">
    <source>
        <dbReference type="EMBL" id="MBD3870044.1"/>
    </source>
</evidence>
<dbReference type="GO" id="GO:0005829">
    <property type="term" value="C:cytosol"/>
    <property type="evidence" value="ECO:0007669"/>
    <property type="project" value="TreeGrafter"/>
</dbReference>
<organism evidence="2 3">
    <name type="scientific">Candidatus Sulfomarinibacter kjeldsenii</name>
    <dbReference type="NCBI Taxonomy" id="2885994"/>
    <lineage>
        <taxon>Bacteria</taxon>
        <taxon>Pseudomonadati</taxon>
        <taxon>Acidobacteriota</taxon>
        <taxon>Thermoanaerobaculia</taxon>
        <taxon>Thermoanaerobaculales</taxon>
        <taxon>Candidatus Sulfomarinibacteraceae</taxon>
        <taxon>Candidatus Sulfomarinibacter</taxon>
    </lineage>
</organism>
<dbReference type="PANTHER" id="PTHR46832">
    <property type="entry name" value="5'-METHYLTHIOADENOSINE/S-ADENOSYLHOMOCYSTEINE NUCLEOSIDASE"/>
    <property type="match status" value="1"/>
</dbReference>
<accession>A0A8J6Y7X4</accession>
<dbReference type="Gene3D" id="3.40.50.1580">
    <property type="entry name" value="Nucleoside phosphorylase domain"/>
    <property type="match status" value="1"/>
</dbReference>
<reference evidence="2 3" key="1">
    <citation type="submission" date="2020-08" db="EMBL/GenBank/DDBJ databases">
        <title>Acidobacteriota in marine sediments use diverse sulfur dissimilation pathways.</title>
        <authorList>
            <person name="Wasmund K."/>
        </authorList>
    </citation>
    <scope>NUCLEOTIDE SEQUENCE [LARGE SCALE GENOMIC DNA]</scope>
    <source>
        <strain evidence="2">MAG AM3-A</strain>
    </source>
</reference>
<dbReference type="GO" id="GO:0008930">
    <property type="term" value="F:methylthioadenosine nucleosidase activity"/>
    <property type="evidence" value="ECO:0007669"/>
    <property type="project" value="TreeGrafter"/>
</dbReference>
<dbReference type="CDD" id="cd17768">
    <property type="entry name" value="adenosylhopane_nucleosidase_HpnG-like"/>
    <property type="match status" value="1"/>
</dbReference>
<dbReference type="EMBL" id="JACXWA010000024">
    <property type="protein sequence ID" value="MBD3870044.1"/>
    <property type="molecule type" value="Genomic_DNA"/>
</dbReference>
<name>A0A8J6Y7X4_9BACT</name>
<sequence>MRSALGVVAALEMERRWIRNPGPLVELSGIGDKRADHAARRLVERGATALVSWGVAGGLDPDLDPGTVILPDAVIGADGSNHEVDLAWRNRLLERVRGRVVTSTRPLYHARSIIKTVEEKNKISERFGAGAADMESAAVARVALANRMPWIAVRVVIDAADQSLPAAILTATGDDGRLRVGSVVGFIFRPRLWRPLIALGRAGSAAGRSMRRLWVATRPDLALS</sequence>
<dbReference type="AlphaFoldDB" id="A0A8J6Y7X4"/>
<dbReference type="GO" id="GO:0009116">
    <property type="term" value="P:nucleoside metabolic process"/>
    <property type="evidence" value="ECO:0007669"/>
    <property type="project" value="InterPro"/>
</dbReference>
<dbReference type="SUPFAM" id="SSF53167">
    <property type="entry name" value="Purine and uridine phosphorylases"/>
    <property type="match status" value="1"/>
</dbReference>
<evidence type="ECO:0000259" key="1">
    <source>
        <dbReference type="Pfam" id="PF01048"/>
    </source>
</evidence>